<proteinExistence type="predicted"/>
<organism evidence="1 2">
    <name type="scientific">Erwinia aeris</name>
    <dbReference type="NCBI Taxonomy" id="3239803"/>
    <lineage>
        <taxon>Bacteria</taxon>
        <taxon>Pseudomonadati</taxon>
        <taxon>Pseudomonadota</taxon>
        <taxon>Gammaproteobacteria</taxon>
        <taxon>Enterobacterales</taxon>
        <taxon>Erwiniaceae</taxon>
        <taxon>Erwinia</taxon>
    </lineage>
</organism>
<sequence>MICGAIMPDGVSPFLKAYITSVDEGQMVVGYIGEGSSASLESMWVSPFENDTVGSIAGLSTVVNAVQATSTNTSKSLINSLMVWEGHKPPEFNLVLHFMATVDAKIEVNNAITALMQMASPELKEFVPGGRRPKPVVLDIGRRIKLMDAVIQSVSFELDAPKTLTGMFTQNTVNLRISGMSAQNRSDIPLMFI</sequence>
<dbReference type="RefSeq" id="WP_369896664.1">
    <property type="nucleotide sequence ID" value="NZ_JBGFFX010000017.1"/>
</dbReference>
<gene>
    <name evidence="1" type="ORF">AB6T85_21750</name>
</gene>
<protein>
    <recommendedName>
        <fullName evidence="3">Morphogenetic protein</fullName>
    </recommendedName>
</protein>
<dbReference type="EMBL" id="JBGFFX010000017">
    <property type="protein sequence ID" value="MEY8773037.1"/>
    <property type="molecule type" value="Genomic_DNA"/>
</dbReference>
<reference evidence="1 2" key="1">
    <citation type="submission" date="2024-07" db="EMBL/GenBank/DDBJ databases">
        <authorList>
            <person name="Hebao G."/>
        </authorList>
    </citation>
    <scope>NUCLEOTIDE SEQUENCE [LARGE SCALE GENOMIC DNA]</scope>
    <source>
        <strain evidence="1 2">ACCC 02193</strain>
    </source>
</reference>
<accession>A0ABV4EDM1</accession>
<name>A0ABV4EDM1_9GAMM</name>
<evidence type="ECO:0000313" key="1">
    <source>
        <dbReference type="EMBL" id="MEY8773037.1"/>
    </source>
</evidence>
<dbReference type="Proteomes" id="UP001565243">
    <property type="component" value="Unassembled WGS sequence"/>
</dbReference>
<evidence type="ECO:0000313" key="2">
    <source>
        <dbReference type="Proteomes" id="UP001565243"/>
    </source>
</evidence>
<evidence type="ECO:0008006" key="3">
    <source>
        <dbReference type="Google" id="ProtNLM"/>
    </source>
</evidence>
<comment type="caution">
    <text evidence="1">The sequence shown here is derived from an EMBL/GenBank/DDBJ whole genome shotgun (WGS) entry which is preliminary data.</text>
</comment>
<keyword evidence="2" id="KW-1185">Reference proteome</keyword>